<sequence length="158" mass="18757">MRTDNRNVKNTVISIYFILIVLAILLFTVFRSLNVFTENTFYVFLGAFLMMVLFHAVASYFEYDSDGDKISVINKGLILTEYINYREKHVEFIRNELVGFKFRSFIIYKSLTLILKSKDGTTRNERFNVTLVKRRKRRYVRQSLGKTIKLNKKKNQDN</sequence>
<feature type="transmembrane region" description="Helical" evidence="1">
    <location>
        <begin position="12"/>
        <end position="30"/>
    </location>
</feature>
<dbReference type="RefSeq" id="WP_208154244.1">
    <property type="nucleotide sequence ID" value="NZ_JAGEVF010000006.1"/>
</dbReference>
<protein>
    <recommendedName>
        <fullName evidence="4">PH domain-containing protein</fullName>
    </recommendedName>
</protein>
<evidence type="ECO:0000256" key="1">
    <source>
        <dbReference type="SAM" id="Phobius"/>
    </source>
</evidence>
<gene>
    <name evidence="2" type="ORF">J4050_08990</name>
</gene>
<comment type="caution">
    <text evidence="2">The sequence shown here is derived from an EMBL/GenBank/DDBJ whole genome shotgun (WGS) entry which is preliminary data.</text>
</comment>
<keyword evidence="1" id="KW-0472">Membrane</keyword>
<proteinExistence type="predicted"/>
<feature type="transmembrane region" description="Helical" evidence="1">
    <location>
        <begin position="42"/>
        <end position="61"/>
    </location>
</feature>
<keyword evidence="1" id="KW-1133">Transmembrane helix</keyword>
<evidence type="ECO:0008006" key="4">
    <source>
        <dbReference type="Google" id="ProtNLM"/>
    </source>
</evidence>
<reference evidence="2 3" key="1">
    <citation type="submission" date="2021-03" db="EMBL/GenBank/DDBJ databases">
        <title>Winogradskyella sp. nov., isolated from costal sediment.</title>
        <authorList>
            <person name="Gao C."/>
        </authorList>
    </citation>
    <scope>NUCLEOTIDE SEQUENCE [LARGE SCALE GENOMIC DNA]</scope>
    <source>
        <strain evidence="2 3">DF17</strain>
    </source>
</reference>
<accession>A0ABS3T2B0</accession>
<name>A0ABS3T2B0_9FLAO</name>
<evidence type="ECO:0000313" key="3">
    <source>
        <dbReference type="Proteomes" id="UP000676776"/>
    </source>
</evidence>
<evidence type="ECO:0000313" key="2">
    <source>
        <dbReference type="EMBL" id="MBO3116881.1"/>
    </source>
</evidence>
<keyword evidence="3" id="KW-1185">Reference proteome</keyword>
<organism evidence="2 3">
    <name type="scientific">Winogradskyella pelagia</name>
    <dbReference type="NCBI Taxonomy" id="2819984"/>
    <lineage>
        <taxon>Bacteria</taxon>
        <taxon>Pseudomonadati</taxon>
        <taxon>Bacteroidota</taxon>
        <taxon>Flavobacteriia</taxon>
        <taxon>Flavobacteriales</taxon>
        <taxon>Flavobacteriaceae</taxon>
        <taxon>Winogradskyella</taxon>
    </lineage>
</organism>
<dbReference type="EMBL" id="JAGEVF010000006">
    <property type="protein sequence ID" value="MBO3116881.1"/>
    <property type="molecule type" value="Genomic_DNA"/>
</dbReference>
<keyword evidence="1" id="KW-0812">Transmembrane</keyword>
<dbReference type="Proteomes" id="UP000676776">
    <property type="component" value="Unassembled WGS sequence"/>
</dbReference>